<feature type="compositionally biased region" description="Polar residues" evidence="3">
    <location>
        <begin position="221"/>
        <end position="252"/>
    </location>
</feature>
<dbReference type="Gene3D" id="1.10.10.1320">
    <property type="entry name" value="Anti-sigma factor, zinc-finger domain"/>
    <property type="match status" value="1"/>
</dbReference>
<proteinExistence type="predicted"/>
<evidence type="ECO:0000313" key="5">
    <source>
        <dbReference type="EMBL" id="GGY50925.1"/>
    </source>
</evidence>
<name>A0ABQ3AJN2_9ACTN</name>
<keyword evidence="4" id="KW-0472">Membrane</keyword>
<keyword evidence="4" id="KW-0812">Transmembrane</keyword>
<feature type="compositionally biased region" description="Low complexity" evidence="3">
    <location>
        <begin position="180"/>
        <end position="199"/>
    </location>
</feature>
<feature type="region of interest" description="Disordered" evidence="3">
    <location>
        <begin position="219"/>
        <end position="270"/>
    </location>
</feature>
<feature type="region of interest" description="Disordered" evidence="3">
    <location>
        <begin position="1"/>
        <end position="30"/>
    </location>
</feature>
<comment type="caution">
    <text evidence="5">The sequence shown here is derived from an EMBL/GenBank/DDBJ whole genome shotgun (WGS) entry which is preliminary data.</text>
</comment>
<keyword evidence="2" id="KW-0804">Transcription</keyword>
<feature type="compositionally biased region" description="Low complexity" evidence="3">
    <location>
        <begin position="119"/>
        <end position="150"/>
    </location>
</feature>
<evidence type="ECO:0000256" key="2">
    <source>
        <dbReference type="ARBA" id="ARBA00023163"/>
    </source>
</evidence>
<dbReference type="InterPro" id="IPR041916">
    <property type="entry name" value="Anti_sigma_zinc_sf"/>
</dbReference>
<dbReference type="EMBL" id="BMUU01000009">
    <property type="protein sequence ID" value="GGY50925.1"/>
    <property type="molecule type" value="Genomic_DNA"/>
</dbReference>
<evidence type="ECO:0008006" key="7">
    <source>
        <dbReference type="Google" id="ProtNLM"/>
    </source>
</evidence>
<feature type="compositionally biased region" description="Basic and acidic residues" evidence="3">
    <location>
        <begin position="89"/>
        <end position="100"/>
    </location>
</feature>
<dbReference type="Proteomes" id="UP000600946">
    <property type="component" value="Unassembled WGS sequence"/>
</dbReference>
<keyword evidence="4" id="KW-1133">Transmembrane helix</keyword>
<accession>A0ABQ3AJN2</accession>
<reference evidence="6" key="1">
    <citation type="journal article" date="2019" name="Int. J. Syst. Evol. Microbiol.">
        <title>The Global Catalogue of Microorganisms (GCM) 10K type strain sequencing project: providing services to taxonomists for standard genome sequencing and annotation.</title>
        <authorList>
            <consortium name="The Broad Institute Genomics Platform"/>
            <consortium name="The Broad Institute Genome Sequencing Center for Infectious Disease"/>
            <person name="Wu L."/>
            <person name="Ma J."/>
        </authorList>
    </citation>
    <scope>NUCLEOTIDE SEQUENCE [LARGE SCALE GENOMIC DNA]</scope>
    <source>
        <strain evidence="6">JCM 4594</strain>
    </source>
</reference>
<feature type="compositionally biased region" description="Polar residues" evidence="3">
    <location>
        <begin position="101"/>
        <end position="110"/>
    </location>
</feature>
<dbReference type="GeneID" id="96293088"/>
<feature type="region of interest" description="Disordered" evidence="3">
    <location>
        <begin position="84"/>
        <end position="155"/>
    </location>
</feature>
<feature type="transmembrane region" description="Helical" evidence="4">
    <location>
        <begin position="159"/>
        <end position="177"/>
    </location>
</feature>
<evidence type="ECO:0000256" key="4">
    <source>
        <dbReference type="SAM" id="Phobius"/>
    </source>
</evidence>
<keyword evidence="1" id="KW-0805">Transcription regulation</keyword>
<sequence length="327" mass="33200">MTTTTGTTQHPDVSEISELTEGLLPPSRSADVRRHLEGCTLCTDVRASLDEIRDLLGTLPGPQRMPADVAGRIDAALAAEALLNSTAPDTRERETAHVSRETASAPNASASEDAPVSQPAAADTDSAGPAPSPAGRPAGHSRAATGPGRATRARRRRTAVLSAVIGVAAVGAGIFFVQNSHTSSSSPQAQRASSPASSPGGTVFSSGTIEGRVQSLLAQHGGQSSGKAPSAQIAPSTKNAPDSDNPSDSLRSAASVPPCVQAGTGRPSQAPLAAEQGTYEGTKVYLVVLPDLANPANVEAYLVDAACENTGSSAPGKLLLTHSYPRH</sequence>
<protein>
    <recommendedName>
        <fullName evidence="7">Zinc-finger domain-containing protein</fullName>
    </recommendedName>
</protein>
<evidence type="ECO:0000256" key="3">
    <source>
        <dbReference type="SAM" id="MobiDB-lite"/>
    </source>
</evidence>
<evidence type="ECO:0000313" key="6">
    <source>
        <dbReference type="Proteomes" id="UP000600946"/>
    </source>
</evidence>
<feature type="compositionally biased region" description="Polar residues" evidence="3">
    <location>
        <begin position="1"/>
        <end position="11"/>
    </location>
</feature>
<keyword evidence="6" id="KW-1185">Reference proteome</keyword>
<organism evidence="5 6">
    <name type="scientific">Streptomyces xanthochromogenes</name>
    <dbReference type="NCBI Taxonomy" id="67384"/>
    <lineage>
        <taxon>Bacteria</taxon>
        <taxon>Bacillati</taxon>
        <taxon>Actinomycetota</taxon>
        <taxon>Actinomycetes</taxon>
        <taxon>Kitasatosporales</taxon>
        <taxon>Streptomycetaceae</taxon>
        <taxon>Streptomyces</taxon>
    </lineage>
</organism>
<feature type="region of interest" description="Disordered" evidence="3">
    <location>
        <begin position="180"/>
        <end position="207"/>
    </location>
</feature>
<dbReference type="RefSeq" id="WP_190028374.1">
    <property type="nucleotide sequence ID" value="NZ_BMUU01000009.1"/>
</dbReference>
<gene>
    <name evidence="5" type="ORF">GCM10010326_51640</name>
</gene>
<evidence type="ECO:0000256" key="1">
    <source>
        <dbReference type="ARBA" id="ARBA00023015"/>
    </source>
</evidence>